<dbReference type="InterPro" id="IPR029058">
    <property type="entry name" value="AB_hydrolase_fold"/>
</dbReference>
<dbReference type="InterPro" id="IPR042099">
    <property type="entry name" value="ANL_N_sf"/>
</dbReference>
<dbReference type="SUPFAM" id="SSF47336">
    <property type="entry name" value="ACP-like"/>
    <property type="match status" value="2"/>
</dbReference>
<dbReference type="PROSITE" id="PS00455">
    <property type="entry name" value="AMP_BINDING"/>
    <property type="match status" value="2"/>
</dbReference>
<dbReference type="SUPFAM" id="SSF52777">
    <property type="entry name" value="CoA-dependent acyltransferases"/>
    <property type="match status" value="2"/>
</dbReference>
<keyword evidence="4" id="KW-0276">Fatty acid metabolism</keyword>
<dbReference type="InterPro" id="IPR020845">
    <property type="entry name" value="AMP-binding_CS"/>
</dbReference>
<comment type="cofactor">
    <cofactor evidence="1">
        <name>pantetheine 4'-phosphate</name>
        <dbReference type="ChEBI" id="CHEBI:47942"/>
    </cofactor>
</comment>
<dbReference type="PROSITE" id="PS50075">
    <property type="entry name" value="CARRIER"/>
    <property type="match status" value="2"/>
</dbReference>
<organism evidence="7 8">
    <name type="scientific">Lentzea flava</name>
    <dbReference type="NCBI Taxonomy" id="103732"/>
    <lineage>
        <taxon>Bacteria</taxon>
        <taxon>Bacillati</taxon>
        <taxon>Actinomycetota</taxon>
        <taxon>Actinomycetes</taxon>
        <taxon>Pseudonocardiales</taxon>
        <taxon>Pseudonocardiaceae</taxon>
        <taxon>Lentzea</taxon>
    </lineage>
</organism>
<dbReference type="InterPro" id="IPR001242">
    <property type="entry name" value="Condensation_dom"/>
</dbReference>
<dbReference type="Gene3D" id="2.30.38.10">
    <property type="entry name" value="Luciferase, Domain 3"/>
    <property type="match status" value="1"/>
</dbReference>
<dbReference type="Pfam" id="PF00668">
    <property type="entry name" value="Condensation"/>
    <property type="match status" value="1"/>
</dbReference>
<keyword evidence="5" id="KW-0443">Lipid metabolism</keyword>
<dbReference type="Pfam" id="PF13193">
    <property type="entry name" value="AMP-binding_C"/>
    <property type="match status" value="1"/>
</dbReference>
<dbReference type="Proteomes" id="UP000649573">
    <property type="component" value="Unassembled WGS sequence"/>
</dbReference>
<evidence type="ECO:0000313" key="8">
    <source>
        <dbReference type="Proteomes" id="UP000649573"/>
    </source>
</evidence>
<dbReference type="CDD" id="cd05930">
    <property type="entry name" value="A_NRPS"/>
    <property type="match status" value="1"/>
</dbReference>
<keyword evidence="8" id="KW-1185">Reference proteome</keyword>
<dbReference type="InterPro" id="IPR000873">
    <property type="entry name" value="AMP-dep_synth/lig_dom"/>
</dbReference>
<keyword evidence="2" id="KW-0596">Phosphopantetheine</keyword>
<dbReference type="Gene3D" id="3.30.559.30">
    <property type="entry name" value="Nonribosomal peptide synthetase, condensation domain"/>
    <property type="match status" value="1"/>
</dbReference>
<evidence type="ECO:0000256" key="3">
    <source>
        <dbReference type="ARBA" id="ARBA00022553"/>
    </source>
</evidence>
<evidence type="ECO:0000256" key="1">
    <source>
        <dbReference type="ARBA" id="ARBA00001957"/>
    </source>
</evidence>
<dbReference type="InterPro" id="IPR023213">
    <property type="entry name" value="CAT-like_dom_sf"/>
</dbReference>
<dbReference type="InterPro" id="IPR010071">
    <property type="entry name" value="AA_adenyl_dom"/>
</dbReference>
<dbReference type="InterPro" id="IPR040097">
    <property type="entry name" value="FAAL/FAAC"/>
</dbReference>
<dbReference type="PROSITE" id="PS00012">
    <property type="entry name" value="PHOSPHOPANTETHEINE"/>
    <property type="match status" value="2"/>
</dbReference>
<feature type="domain" description="Carrier" evidence="6">
    <location>
        <begin position="522"/>
        <end position="597"/>
    </location>
</feature>
<dbReference type="InterPro" id="IPR020806">
    <property type="entry name" value="PKS_PP-bd"/>
</dbReference>
<dbReference type="InterPro" id="IPR009081">
    <property type="entry name" value="PP-bd_ACP"/>
</dbReference>
<sequence length="1658" mass="175655">MNFAHVLWERAQATPARKALTFNDVALDYGGLHQRAAVVAARLAEVARPGDRAVLLLPPGLEYVAAFFGCLYAGVIAVPTYPPLDERQIPRLVSVLRDARPAAVLTLPALADAARESLARQGFAEPVGWLSAEAGPGEDEISALADGEVAFLQYTSGSTSTPKGTVVTHDNLLHNSRAIQTLFGTTENSVGVIWLPPYHDMGLIGGILQPIHGGFPVHLMSPLDFLADPRKWLAAISEHGGTASGGPNFAFDLCVRKIAPSQRVGLDLSSWEVAFCGAEPIRPATLERFAEAFEPYGFRREAFYPCYGLAESTLIATGGLRLTGYRVRDGVVSCGTPIAGHSLEIRSPEGQLLPDGEVGEIWLRGPSVARGYWGDEALSAATFTPDGLRTGDLGCLVDGELYVSGRLKDVVIVRGRNLFAEDVEHALTGCHAAIRPGAVAAFEADGELAVLAELVGSADGVADAVQSTLIATFGVRAEHVLLVARGTIPKTPSGKIRRAECARMHRDGELSLLVPVVSTVEVAADPRAARIAELAAAVLETSSVAVDASLTAAGLDSLRAVELRQAVQRELGVELPLADLLGGASAQRLAAAAVAARPVETGSFDGSLLSDGERGLWLATRLSGDPDHYVLAIGLEVVGGIDAEIATRTIDFLAERHPALRTYFPDVAGVPRREPCPKPLTLRVVDTAPEEFDAVVDRHAAEGIDPAGGSLWRAALIRAAGRDDVLVLCAHHMACDVWSLDVLAREFGEAYRSLSAGATPQWTEPGDPARCAARQEALLSGDRGRELAEFWRSELAELPPSAALPQARPHRRVAAPTGRHRMRLSPEVLAAVRSLAARADTTPYSVLATSFAWTLHRYTSEHRFVLGVPAPGRLDPESVSAVGYFVNPLPLVCEIDPEADFTAHLAAFSGRVAAVQAHQEYPYQRIVENFVPAERGSDLIRVLLLQQQTPGGHALSLLADEGDLGGLTARTRFVTQRTAPFELTVEIVATAAGLTCSLTYDSEALRESEVAAFAGHWANVLDAVVTNPSLRPHEVAMLTPAEQRAALELNTSSPVSGVSIPEAVLAMCAAHPSAIAVVDEEGSLTYAELAARSAALAVALGEVPAEAPIAVLLPRGRDLVAAMLAVQRIGSPYLPLDVDHPDPRLAAILADATPPVLVTNADLARDRASLLRGRVVLVEDVPAAAEAPAGPTHPDRLAHLIYTSGSTGTPKGVACGHRGVLNLVADYRARVPLGPGDACGWWTSPGFDVSVHEVFTALTAGATVHVCPAGIRNDAEAVLRWLADRRIVSAYLPPHLLPAAADWLAAHPVSLRALLVGVEPIPQPLLRRIASAVPLVINGYGPTETTVWATFHHLDPEGSEEGITPLGFSVTNGPIHLLDAAGNLVPPGAVGEIHIGGLGVARGYHGRPGLTAERFVPSPFVAGQRLYRTGDRAYHRADGQLVFLGRSDSQVKVRGMRVEPREVEAALAAHPDVRTALVIASGAAPDTRLIGYAQVDDLSLAADLQQHLRSRLPGPMVPDQVVLLTEWPMTVNGKIDRTRLPSPVTAEYEPPSGEIESVLASIFAELLDQPRVGRTDNFFHLGGHSLLAARVSAEVAARLDLAVELRHVLEHPTVASLGAVLAQQTAAAPTGIDLSEVLLSHVAALPVEALEQLEGDRP</sequence>
<dbReference type="InterPro" id="IPR036736">
    <property type="entry name" value="ACP-like_sf"/>
</dbReference>
<keyword evidence="3" id="KW-0597">Phosphoprotein</keyword>
<evidence type="ECO:0000256" key="2">
    <source>
        <dbReference type="ARBA" id="ARBA00022450"/>
    </source>
</evidence>
<name>A0ABQ2UER9_9PSEU</name>
<dbReference type="Gene3D" id="3.30.300.30">
    <property type="match status" value="2"/>
</dbReference>
<dbReference type="SMART" id="SM00823">
    <property type="entry name" value="PKS_PP"/>
    <property type="match status" value="2"/>
</dbReference>
<dbReference type="Pfam" id="PF00501">
    <property type="entry name" value="AMP-binding"/>
    <property type="match status" value="2"/>
</dbReference>
<evidence type="ECO:0000256" key="5">
    <source>
        <dbReference type="ARBA" id="ARBA00023098"/>
    </source>
</evidence>
<feature type="domain" description="Carrier" evidence="6">
    <location>
        <begin position="1550"/>
        <end position="1625"/>
    </location>
</feature>
<proteinExistence type="predicted"/>
<dbReference type="InterPro" id="IPR045851">
    <property type="entry name" value="AMP-bd_C_sf"/>
</dbReference>
<evidence type="ECO:0000256" key="4">
    <source>
        <dbReference type="ARBA" id="ARBA00022832"/>
    </source>
</evidence>
<dbReference type="Pfam" id="PF00550">
    <property type="entry name" value="PP-binding"/>
    <property type="match status" value="2"/>
</dbReference>
<dbReference type="Gene3D" id="3.40.50.12780">
    <property type="entry name" value="N-terminal domain of ligase-like"/>
    <property type="match status" value="1"/>
</dbReference>
<dbReference type="Gene3D" id="3.40.50.980">
    <property type="match status" value="2"/>
</dbReference>
<dbReference type="Gene3D" id="1.10.1200.10">
    <property type="entry name" value="ACP-like"/>
    <property type="match status" value="1"/>
</dbReference>
<reference evidence="8" key="1">
    <citation type="journal article" date="2019" name="Int. J. Syst. Evol. Microbiol.">
        <title>The Global Catalogue of Microorganisms (GCM) 10K type strain sequencing project: providing services to taxonomists for standard genome sequencing and annotation.</title>
        <authorList>
            <consortium name="The Broad Institute Genomics Platform"/>
            <consortium name="The Broad Institute Genome Sequencing Center for Infectious Disease"/>
            <person name="Wu L."/>
            <person name="Ma J."/>
        </authorList>
    </citation>
    <scope>NUCLEOTIDE SEQUENCE [LARGE SCALE GENOMIC DNA]</scope>
    <source>
        <strain evidence="8">JCM 3296</strain>
    </source>
</reference>
<accession>A0ABQ2UER9</accession>
<evidence type="ECO:0000313" key="7">
    <source>
        <dbReference type="EMBL" id="GGU27536.1"/>
    </source>
</evidence>
<dbReference type="CDD" id="cd05931">
    <property type="entry name" value="FAAL"/>
    <property type="match status" value="1"/>
</dbReference>
<dbReference type="Gene3D" id="3.30.559.10">
    <property type="entry name" value="Chloramphenicol acetyltransferase-like domain"/>
    <property type="match status" value="1"/>
</dbReference>
<dbReference type="PANTHER" id="PTHR45527:SF1">
    <property type="entry name" value="FATTY ACID SYNTHASE"/>
    <property type="match status" value="1"/>
</dbReference>
<protein>
    <submittedName>
        <fullName evidence="7">Non-ribosomal peptide synthetase</fullName>
    </submittedName>
</protein>
<dbReference type="InterPro" id="IPR006162">
    <property type="entry name" value="Ppantetheine_attach_site"/>
</dbReference>
<dbReference type="Gene3D" id="3.40.50.1820">
    <property type="entry name" value="alpha/beta hydrolase"/>
    <property type="match status" value="1"/>
</dbReference>
<comment type="caution">
    <text evidence="7">The sequence shown here is derived from an EMBL/GenBank/DDBJ whole genome shotgun (WGS) entry which is preliminary data.</text>
</comment>
<dbReference type="RefSeq" id="WP_189253296.1">
    <property type="nucleotide sequence ID" value="NZ_BMRE01000005.1"/>
</dbReference>
<dbReference type="InterPro" id="IPR025110">
    <property type="entry name" value="AMP-bd_C"/>
</dbReference>
<gene>
    <name evidence="7" type="ORF">GCM10010178_19680</name>
</gene>
<dbReference type="PANTHER" id="PTHR45527">
    <property type="entry name" value="NONRIBOSOMAL PEPTIDE SYNTHETASE"/>
    <property type="match status" value="1"/>
</dbReference>
<dbReference type="Pfam" id="PF23024">
    <property type="entry name" value="AMP-dom_DIP2-like"/>
    <property type="match status" value="1"/>
</dbReference>
<evidence type="ECO:0000259" key="6">
    <source>
        <dbReference type="PROSITE" id="PS50075"/>
    </source>
</evidence>
<dbReference type="EMBL" id="BMRE01000005">
    <property type="protein sequence ID" value="GGU27536.1"/>
    <property type="molecule type" value="Genomic_DNA"/>
</dbReference>
<dbReference type="NCBIfam" id="TIGR01733">
    <property type="entry name" value="AA-adenyl-dom"/>
    <property type="match status" value="1"/>
</dbReference>
<dbReference type="SUPFAM" id="SSF56801">
    <property type="entry name" value="Acetyl-CoA synthetase-like"/>
    <property type="match status" value="2"/>
</dbReference>